<evidence type="ECO:0008006" key="3">
    <source>
        <dbReference type="Google" id="ProtNLM"/>
    </source>
</evidence>
<name>A0A401HP80_9EURY</name>
<dbReference type="SUPFAM" id="SSF51905">
    <property type="entry name" value="FAD/NAD(P)-binding domain"/>
    <property type="match status" value="1"/>
</dbReference>
<accession>A0A401HP80</accession>
<protein>
    <recommendedName>
        <fullName evidence="3">Amine oxidase domain-containing protein</fullName>
    </recommendedName>
</protein>
<dbReference type="PANTHER" id="PTHR43734:SF1">
    <property type="entry name" value="PHYTOENE DESATURASE"/>
    <property type="match status" value="1"/>
</dbReference>
<organism evidence="1 2">
    <name type="scientific">Methanofervidicoccus abyssi</name>
    <dbReference type="NCBI Taxonomy" id="2082189"/>
    <lineage>
        <taxon>Archaea</taxon>
        <taxon>Methanobacteriati</taxon>
        <taxon>Methanobacteriota</taxon>
        <taxon>Methanomada group</taxon>
        <taxon>Methanococci</taxon>
        <taxon>Methanococcales</taxon>
        <taxon>Methanofervidicoccus</taxon>
    </lineage>
</organism>
<dbReference type="InterPro" id="IPR036188">
    <property type="entry name" value="FAD/NAD-bd_sf"/>
</dbReference>
<reference evidence="1 2" key="1">
    <citation type="journal article" date="2019" name="Int. J. Syst. Evol. Microbiol.">
        <title>Methanofervidicoccus abyssi gen. nov., sp. nov., a hydrogenotrophic methanogen, isolated from a hydrothermal vent chimney in the Mid-Cayman Spreading Center, the Caribbean Sea.</title>
        <authorList>
            <person name="Sakai S."/>
            <person name="Takaki Y."/>
            <person name="Miyazaki M."/>
            <person name="Ogawara M."/>
            <person name="Yanagawa K."/>
            <person name="Miyazaki J."/>
            <person name="Takai K."/>
        </authorList>
    </citation>
    <scope>NUCLEOTIDE SEQUENCE [LARGE SCALE GENOMIC DNA]</scope>
    <source>
        <strain evidence="1 2">HHB</strain>
    </source>
</reference>
<evidence type="ECO:0000313" key="2">
    <source>
        <dbReference type="Proteomes" id="UP000290527"/>
    </source>
</evidence>
<comment type="caution">
    <text evidence="1">The sequence shown here is derived from an EMBL/GenBank/DDBJ whole genome shotgun (WGS) entry which is preliminary data.</text>
</comment>
<sequence length="409" mass="45075">MDMQIGIIGGGLGGLLAGALLSRDNNVVIYEKMPYIGGRFTNIQYKGYQLTTGALHMIPHGADGYLAQLLSKAGCKVDIVNSNPDGLFRINNRNYKYGELFNIVGFKDKIKCLKMATNLKLGRIDKDISFGEFLEDVPLALKVGNSFTGWALSLDAYSVPMAEIVEIAKNYYRFGGPGIPVGGCKKVIDELSRIILENGGKILTECKVEKIEIDEDKGYIYTVEGCSEFDIVISNLSPKLTEEISNVKVIKEKKPVPSRGIKVSIGCRDKLIKHNGVLFTPECERVCGLNCPSNVDRSLAREGYNLIMAHAIQVKDNVKKEIDVVLEDIDRLFRDANIEDYEILHIQTFRDDIPVNHASSGTDIDPIVDNRLYLVGDGAKGKGGIEVEGIALGVSKVVSWIEEKRDILS</sequence>
<gene>
    <name evidence="1" type="ORF">MHHB_P0186</name>
</gene>
<evidence type="ECO:0000313" key="1">
    <source>
        <dbReference type="EMBL" id="GBF35961.1"/>
    </source>
</evidence>
<dbReference type="Proteomes" id="UP000290527">
    <property type="component" value="Unassembled WGS sequence"/>
</dbReference>
<proteinExistence type="predicted"/>
<dbReference type="Gene3D" id="3.90.660.50">
    <property type="match status" value="1"/>
</dbReference>
<keyword evidence="2" id="KW-1185">Reference proteome</keyword>
<dbReference type="Gene3D" id="3.50.50.60">
    <property type="entry name" value="FAD/NAD(P)-binding domain"/>
    <property type="match status" value="1"/>
</dbReference>
<dbReference type="PANTHER" id="PTHR43734">
    <property type="entry name" value="PHYTOENE DESATURASE"/>
    <property type="match status" value="1"/>
</dbReference>
<dbReference type="AlphaFoldDB" id="A0A401HP80"/>
<dbReference type="Pfam" id="PF13450">
    <property type="entry name" value="NAD_binding_8"/>
    <property type="match status" value="1"/>
</dbReference>
<dbReference type="EMBL" id="BFAX01000001">
    <property type="protein sequence ID" value="GBF35961.1"/>
    <property type="molecule type" value="Genomic_DNA"/>
</dbReference>